<name>A0A9X3UNK8_9HYPH</name>
<proteinExistence type="predicted"/>
<evidence type="ECO:0000313" key="1">
    <source>
        <dbReference type="EMBL" id="MDA5401490.1"/>
    </source>
</evidence>
<dbReference type="AlphaFoldDB" id="A0A9X3UNK8"/>
<dbReference type="RefSeq" id="WP_267993474.1">
    <property type="nucleotide sequence ID" value="NZ_JAPJZI010000002.1"/>
</dbReference>
<accession>A0A9X3UNK8</accession>
<gene>
    <name evidence="1" type="ORF">OQ273_23185</name>
</gene>
<comment type="caution">
    <text evidence="1">The sequence shown here is derived from an EMBL/GenBank/DDBJ whole genome shotgun (WGS) entry which is preliminary data.</text>
</comment>
<reference evidence="1" key="1">
    <citation type="submission" date="2022-11" db="EMBL/GenBank/DDBJ databases">
        <title>Draft genome sequence of Hoeflea poritis E7-10 and Hoeflea prorocentri PM5-8, separated from scleractinian coral Porites lutea and marine dinoflagellate.</title>
        <authorList>
            <person name="Zhang G."/>
            <person name="Wei Q."/>
            <person name="Cai L."/>
        </authorList>
    </citation>
    <scope>NUCLEOTIDE SEQUENCE</scope>
    <source>
        <strain evidence="1">PM5-8</strain>
    </source>
</reference>
<dbReference type="Pfam" id="PF05284">
    <property type="entry name" value="DUF736"/>
    <property type="match status" value="1"/>
</dbReference>
<sequence>MHGCVDLTAFGARHERDALNRPRLAAAASSLVRGDFGALWSKTSTEGRNYLGFKLDGPRFTASLDTNLFDDGDEGYGLIYSRPGRRNGA</sequence>
<keyword evidence="2" id="KW-1185">Reference proteome</keyword>
<dbReference type="InterPro" id="IPR007948">
    <property type="entry name" value="DUF736"/>
</dbReference>
<protein>
    <submittedName>
        <fullName evidence="1">DUF736 family protein</fullName>
    </submittedName>
</protein>
<dbReference type="EMBL" id="JAPJZI010000002">
    <property type="protein sequence ID" value="MDA5401490.1"/>
    <property type="molecule type" value="Genomic_DNA"/>
</dbReference>
<dbReference type="Proteomes" id="UP001151234">
    <property type="component" value="Unassembled WGS sequence"/>
</dbReference>
<evidence type="ECO:0000313" key="2">
    <source>
        <dbReference type="Proteomes" id="UP001151234"/>
    </source>
</evidence>
<organism evidence="1 2">
    <name type="scientific">Hoeflea prorocentri</name>
    <dbReference type="NCBI Taxonomy" id="1922333"/>
    <lineage>
        <taxon>Bacteria</taxon>
        <taxon>Pseudomonadati</taxon>
        <taxon>Pseudomonadota</taxon>
        <taxon>Alphaproteobacteria</taxon>
        <taxon>Hyphomicrobiales</taxon>
        <taxon>Rhizobiaceae</taxon>
        <taxon>Hoeflea</taxon>
    </lineage>
</organism>